<feature type="transmembrane region" description="Helical" evidence="1">
    <location>
        <begin position="122"/>
        <end position="143"/>
    </location>
</feature>
<feature type="transmembrane region" description="Helical" evidence="1">
    <location>
        <begin position="64"/>
        <end position="86"/>
    </location>
</feature>
<keyword evidence="3" id="KW-1185">Reference proteome</keyword>
<evidence type="ECO:0000256" key="1">
    <source>
        <dbReference type="SAM" id="Phobius"/>
    </source>
</evidence>
<reference evidence="2" key="1">
    <citation type="submission" date="2020-08" db="EMBL/GenBank/DDBJ databases">
        <title>Ramlibacter sp. USB13 16S ribosomal RNA gene genome sequencing and assembly.</title>
        <authorList>
            <person name="Kang M."/>
        </authorList>
    </citation>
    <scope>NUCLEOTIDE SEQUENCE</scope>
    <source>
        <strain evidence="2">USB13</strain>
    </source>
</reference>
<gene>
    <name evidence="2" type="ORF">H8N03_25910</name>
</gene>
<dbReference type="RefSeq" id="WP_222623179.1">
    <property type="nucleotide sequence ID" value="NZ_JACORT010000021.1"/>
</dbReference>
<name>A0A923MW66_9BURK</name>
<comment type="caution">
    <text evidence="2">The sequence shown here is derived from an EMBL/GenBank/DDBJ whole genome shotgun (WGS) entry which is preliminary data.</text>
</comment>
<dbReference type="AlphaFoldDB" id="A0A923MW66"/>
<organism evidence="2 3">
    <name type="scientific">Ramlibacter cellulosilyticus</name>
    <dbReference type="NCBI Taxonomy" id="2764187"/>
    <lineage>
        <taxon>Bacteria</taxon>
        <taxon>Pseudomonadati</taxon>
        <taxon>Pseudomonadota</taxon>
        <taxon>Betaproteobacteria</taxon>
        <taxon>Burkholderiales</taxon>
        <taxon>Comamonadaceae</taxon>
        <taxon>Ramlibacter</taxon>
    </lineage>
</organism>
<keyword evidence="1" id="KW-1133">Transmembrane helix</keyword>
<keyword evidence="1" id="KW-0812">Transmembrane</keyword>
<dbReference type="Proteomes" id="UP000608513">
    <property type="component" value="Unassembled WGS sequence"/>
</dbReference>
<feature type="transmembrane region" description="Helical" evidence="1">
    <location>
        <begin position="98"/>
        <end position="116"/>
    </location>
</feature>
<keyword evidence="1" id="KW-0472">Membrane</keyword>
<dbReference type="EMBL" id="JACORT010000021">
    <property type="protein sequence ID" value="MBC5786398.1"/>
    <property type="molecule type" value="Genomic_DNA"/>
</dbReference>
<protein>
    <submittedName>
        <fullName evidence="2">Uncharacterized protein</fullName>
    </submittedName>
</protein>
<sequence length="158" mass="17557">MEIVHRAAPCRNVPVTFTLERMKFRSVPWQVQLATALSILVWIVKAGNDGVGIASDPEVTSGTTFAVMRIALATFTHAVTALLIFLAVARKNWARTGLLLWTVGAWSFWFLYPPSFDEYSVWAVRLSIAMPIFEACALLLLFAPRSTAWYSSARAHAP</sequence>
<evidence type="ECO:0000313" key="2">
    <source>
        <dbReference type="EMBL" id="MBC5786398.1"/>
    </source>
</evidence>
<accession>A0A923MW66</accession>
<feature type="transmembrane region" description="Helical" evidence="1">
    <location>
        <begin position="27"/>
        <end position="44"/>
    </location>
</feature>
<proteinExistence type="predicted"/>
<evidence type="ECO:0000313" key="3">
    <source>
        <dbReference type="Proteomes" id="UP000608513"/>
    </source>
</evidence>